<evidence type="ECO:0000313" key="8">
    <source>
        <dbReference type="EMBL" id="MCS5708355.1"/>
    </source>
</evidence>
<keyword evidence="3 5" id="KW-0687">Ribonucleoprotein</keyword>
<dbReference type="GO" id="GO:0006412">
    <property type="term" value="P:translation"/>
    <property type="evidence" value="ECO:0007669"/>
    <property type="project" value="UniProtKB-UniRule"/>
</dbReference>
<dbReference type="STRING" id="437022.CC99x_00289"/>
<dbReference type="CDD" id="cd01425">
    <property type="entry name" value="RPS2"/>
    <property type="match status" value="1"/>
</dbReference>
<dbReference type="SUPFAM" id="SSF52313">
    <property type="entry name" value="Ribosomal protein S2"/>
    <property type="match status" value="1"/>
</dbReference>
<sequence>MQNLNMKQLIEAGVHFGHQKRFWNPKMRPFIYGVRNRIHIINLDKTLPLYKTALDFISRTAARGGKVLFVGTKGNASEIVKMHAERCGMPYVNYRWLGGMLTNYKTVKQSIKRLKELEAMRDDGTLDKLVKKEALMKLRELEKLERGLGGIKNMGSLPDALFVLDVGNEKIAVKEANNLGIPVVGIVDTNNDPDGIDYVVPGNDDALRAIELYATTLADTILHAKQNSNKYSADDEFVELAGDDAQ</sequence>
<evidence type="ECO:0000256" key="3">
    <source>
        <dbReference type="ARBA" id="ARBA00023274"/>
    </source>
</evidence>
<proteinExistence type="inferred from homology"/>
<dbReference type="FunFam" id="1.10.287.610:FF:000001">
    <property type="entry name" value="30S ribosomal protein S2"/>
    <property type="match status" value="1"/>
</dbReference>
<dbReference type="HAMAP" id="MF_00291_B">
    <property type="entry name" value="Ribosomal_uS2_B"/>
    <property type="match status" value="1"/>
</dbReference>
<dbReference type="PANTHER" id="PTHR12534:SF0">
    <property type="entry name" value="SMALL RIBOSOMAL SUBUNIT PROTEIN US2M"/>
    <property type="match status" value="1"/>
</dbReference>
<dbReference type="EMBL" id="LKHV01000001">
    <property type="protein sequence ID" value="KRG20068.1"/>
    <property type="molecule type" value="Genomic_DNA"/>
</dbReference>
<dbReference type="InterPro" id="IPR005706">
    <property type="entry name" value="Ribosomal_uS2_bac/mit/plastid"/>
</dbReference>
<dbReference type="RefSeq" id="WP_057622893.1">
    <property type="nucleotide sequence ID" value="NZ_LKHV02000001.1"/>
</dbReference>
<name>A0A0Q9YT11_9GAMM</name>
<dbReference type="NCBIfam" id="TIGR01011">
    <property type="entry name" value="rpsB_bact"/>
    <property type="match status" value="1"/>
</dbReference>
<comment type="caution">
    <text evidence="7">The sequence shown here is derived from an EMBL/GenBank/DDBJ whole genome shotgun (WGS) entry which is preliminary data.</text>
</comment>
<dbReference type="OrthoDB" id="9808036at2"/>
<reference evidence="8" key="2">
    <citation type="journal article" date="2016" name="Genome Announc.">
        <title>Draft Genome Sequences of Two Novel Amoeba-Resistant Intranuclear Bacteria, 'Candidatus Berkiella cookevillensis' and 'Candidatus Berkiella aquae'.</title>
        <authorList>
            <person name="Mehari Y.T."/>
            <person name="Arivett B.A."/>
            <person name="Farone A.L."/>
            <person name="Gunderson J.H."/>
            <person name="Farone M.B."/>
        </authorList>
    </citation>
    <scope>NUCLEOTIDE SEQUENCE</scope>
    <source>
        <strain evidence="8">CC99</strain>
    </source>
</reference>
<evidence type="ECO:0000256" key="5">
    <source>
        <dbReference type="HAMAP-Rule" id="MF_00291"/>
    </source>
</evidence>
<dbReference type="InterPro" id="IPR018130">
    <property type="entry name" value="Ribosomal_uS2_CS"/>
</dbReference>
<reference evidence="8" key="3">
    <citation type="submission" date="2021-06" db="EMBL/GenBank/DDBJ databases">
        <title>Genomic Description and Analysis of Intracellular Bacteria, Candidatus Berkiella cookevillensis and Candidatus Berkiella aquae.</title>
        <authorList>
            <person name="Kidane D.T."/>
            <person name="Mehari Y.T."/>
            <person name="Rice F.C."/>
            <person name="Arivett B.A."/>
            <person name="Farone A.L."/>
            <person name="Berk S.G."/>
            <person name="Farone M.B."/>
        </authorList>
    </citation>
    <scope>NUCLEOTIDE SEQUENCE</scope>
    <source>
        <strain evidence="8">CC99</strain>
    </source>
</reference>
<organism evidence="7">
    <name type="scientific">Candidatus Berkiella cookevillensis</name>
    <dbReference type="NCBI Taxonomy" id="437022"/>
    <lineage>
        <taxon>Bacteria</taxon>
        <taxon>Pseudomonadati</taxon>
        <taxon>Pseudomonadota</taxon>
        <taxon>Gammaproteobacteria</taxon>
        <taxon>Candidatus Berkiellales</taxon>
        <taxon>Candidatus Berkiellaceae</taxon>
        <taxon>Candidatus Berkiella</taxon>
    </lineage>
</organism>
<evidence type="ECO:0000256" key="2">
    <source>
        <dbReference type="ARBA" id="ARBA00022980"/>
    </source>
</evidence>
<protein>
    <recommendedName>
        <fullName evidence="4 5">Small ribosomal subunit protein uS2</fullName>
    </recommendedName>
</protein>
<dbReference type="Pfam" id="PF00318">
    <property type="entry name" value="Ribosomal_S2"/>
    <property type="match status" value="1"/>
</dbReference>
<keyword evidence="2 5" id="KW-0689">Ribosomal protein</keyword>
<dbReference type="EMBL" id="LKHV02000001">
    <property type="protein sequence ID" value="MCS5708355.1"/>
    <property type="molecule type" value="Genomic_DNA"/>
</dbReference>
<gene>
    <name evidence="5 7" type="primary">rpsB</name>
    <name evidence="7" type="ORF">CC99x_00289</name>
    <name evidence="8" type="ORF">CC99x_005490</name>
</gene>
<dbReference type="AlphaFoldDB" id="A0A0Q9YT11"/>
<evidence type="ECO:0000256" key="4">
    <source>
        <dbReference type="ARBA" id="ARBA00035256"/>
    </source>
</evidence>
<dbReference type="PROSITE" id="PS00963">
    <property type="entry name" value="RIBOSOMAL_S2_2"/>
    <property type="match status" value="1"/>
</dbReference>
<keyword evidence="9" id="KW-1185">Reference proteome</keyword>
<dbReference type="GO" id="GO:0022627">
    <property type="term" value="C:cytosolic small ribosomal subunit"/>
    <property type="evidence" value="ECO:0007669"/>
    <property type="project" value="TreeGrafter"/>
</dbReference>
<evidence type="ECO:0000313" key="7">
    <source>
        <dbReference type="EMBL" id="KRG20068.1"/>
    </source>
</evidence>
<dbReference type="InterPro" id="IPR001865">
    <property type="entry name" value="Ribosomal_uS2"/>
</dbReference>
<dbReference type="Gene3D" id="1.10.287.610">
    <property type="entry name" value="Helix hairpin bin"/>
    <property type="match status" value="1"/>
</dbReference>
<dbReference type="PANTHER" id="PTHR12534">
    <property type="entry name" value="30S RIBOSOMAL PROTEIN S2 PROKARYOTIC AND ORGANELLAR"/>
    <property type="match status" value="1"/>
</dbReference>
<accession>A0A0Q9YT11</accession>
<evidence type="ECO:0000256" key="6">
    <source>
        <dbReference type="RuleBase" id="RU003631"/>
    </source>
</evidence>
<dbReference type="PROSITE" id="PS00962">
    <property type="entry name" value="RIBOSOMAL_S2_1"/>
    <property type="match status" value="1"/>
</dbReference>
<dbReference type="Proteomes" id="UP000051494">
    <property type="component" value="Unassembled WGS sequence"/>
</dbReference>
<dbReference type="InterPro" id="IPR023591">
    <property type="entry name" value="Ribosomal_uS2_flav_dom_sf"/>
</dbReference>
<evidence type="ECO:0000256" key="1">
    <source>
        <dbReference type="ARBA" id="ARBA00006242"/>
    </source>
</evidence>
<comment type="similarity">
    <text evidence="1 5 6">Belongs to the universal ribosomal protein uS2 family.</text>
</comment>
<dbReference type="GO" id="GO:0003735">
    <property type="term" value="F:structural constituent of ribosome"/>
    <property type="evidence" value="ECO:0007669"/>
    <property type="project" value="InterPro"/>
</dbReference>
<dbReference type="PATRIC" id="fig|1590042.3.peg.303"/>
<evidence type="ECO:0000313" key="9">
    <source>
        <dbReference type="Proteomes" id="UP000051494"/>
    </source>
</evidence>
<dbReference type="Gene3D" id="3.40.50.10490">
    <property type="entry name" value="Glucose-6-phosphate isomerase like protein, domain 1"/>
    <property type="match status" value="1"/>
</dbReference>
<dbReference type="PRINTS" id="PR00395">
    <property type="entry name" value="RIBOSOMALS2"/>
</dbReference>
<reference evidence="7" key="1">
    <citation type="submission" date="2015-09" db="EMBL/GenBank/DDBJ databases">
        <title>Draft Genome Sequences of Two Novel Amoeba-resistant Intranuclear Bacteria, Candidatus Berkiella cookevillensis and Candidatus Berkiella aquae.</title>
        <authorList>
            <person name="Mehari Y.T."/>
            <person name="Arivett B.A."/>
            <person name="Farone A.L."/>
            <person name="Gunderson J.H."/>
            <person name="Farone M.B."/>
        </authorList>
    </citation>
    <scope>NUCLEOTIDE SEQUENCE [LARGE SCALE GENOMIC DNA]</scope>
    <source>
        <strain evidence="7">CC99</strain>
    </source>
</reference>